<evidence type="ECO:0000256" key="1">
    <source>
        <dbReference type="SAM" id="MobiDB-lite"/>
    </source>
</evidence>
<evidence type="ECO:0008006" key="6">
    <source>
        <dbReference type="Google" id="ProtNLM"/>
    </source>
</evidence>
<gene>
    <name evidence="4" type="ORF">K469DRAFT_398637</name>
</gene>
<feature type="transmembrane region" description="Helical" evidence="2">
    <location>
        <begin position="183"/>
        <end position="205"/>
    </location>
</feature>
<protein>
    <recommendedName>
        <fullName evidence="6">Mid2 domain-containing protein</fullName>
    </recommendedName>
</protein>
<keyword evidence="3" id="KW-0732">Signal</keyword>
<feature type="chain" id="PRO_5025587201" description="Mid2 domain-containing protein" evidence="3">
    <location>
        <begin position="28"/>
        <end position="405"/>
    </location>
</feature>
<evidence type="ECO:0000256" key="2">
    <source>
        <dbReference type="SAM" id="Phobius"/>
    </source>
</evidence>
<reference evidence="4" key="1">
    <citation type="journal article" date="2020" name="Stud. Mycol.">
        <title>101 Dothideomycetes genomes: a test case for predicting lifestyles and emergence of pathogens.</title>
        <authorList>
            <person name="Haridas S."/>
            <person name="Albert R."/>
            <person name="Binder M."/>
            <person name="Bloem J."/>
            <person name="Labutti K."/>
            <person name="Salamov A."/>
            <person name="Andreopoulos B."/>
            <person name="Baker S."/>
            <person name="Barry K."/>
            <person name="Bills G."/>
            <person name="Bluhm B."/>
            <person name="Cannon C."/>
            <person name="Castanera R."/>
            <person name="Culley D."/>
            <person name="Daum C."/>
            <person name="Ezra D."/>
            <person name="Gonzalez J."/>
            <person name="Henrissat B."/>
            <person name="Kuo A."/>
            <person name="Liang C."/>
            <person name="Lipzen A."/>
            <person name="Lutzoni F."/>
            <person name="Magnuson J."/>
            <person name="Mondo S."/>
            <person name="Nolan M."/>
            <person name="Ohm R."/>
            <person name="Pangilinan J."/>
            <person name="Park H.-J."/>
            <person name="Ramirez L."/>
            <person name="Alfaro M."/>
            <person name="Sun H."/>
            <person name="Tritt A."/>
            <person name="Yoshinaga Y."/>
            <person name="Zwiers L.-H."/>
            <person name="Turgeon B."/>
            <person name="Goodwin S."/>
            <person name="Spatafora J."/>
            <person name="Crous P."/>
            <person name="Grigoriev I."/>
        </authorList>
    </citation>
    <scope>NUCLEOTIDE SEQUENCE</scope>
    <source>
        <strain evidence="4">CBS 207.26</strain>
    </source>
</reference>
<keyword evidence="2" id="KW-0472">Membrane</keyword>
<organism evidence="4 5">
    <name type="scientific">Zopfia rhizophila CBS 207.26</name>
    <dbReference type="NCBI Taxonomy" id="1314779"/>
    <lineage>
        <taxon>Eukaryota</taxon>
        <taxon>Fungi</taxon>
        <taxon>Dikarya</taxon>
        <taxon>Ascomycota</taxon>
        <taxon>Pezizomycotina</taxon>
        <taxon>Dothideomycetes</taxon>
        <taxon>Dothideomycetes incertae sedis</taxon>
        <taxon>Zopfiaceae</taxon>
        <taxon>Zopfia</taxon>
    </lineage>
</organism>
<keyword evidence="2" id="KW-1133">Transmembrane helix</keyword>
<name>A0A6A6DER0_9PEZI</name>
<evidence type="ECO:0000313" key="4">
    <source>
        <dbReference type="EMBL" id="KAF2176699.1"/>
    </source>
</evidence>
<dbReference type="AlphaFoldDB" id="A0A6A6DER0"/>
<feature type="compositionally biased region" description="Polar residues" evidence="1">
    <location>
        <begin position="249"/>
        <end position="261"/>
    </location>
</feature>
<sequence length="405" mass="42847">MATLTGLSKLSRISLLFLALSIPTAYSVDLFPRQASTCGGITGLSQCGSGFPSDFCCPKESKCVPLNSTGVQSVICCPQGADCSFIQPITCDVGQLNATLHPDNQIHISDTKNIKLPSCGSQCCPLGYTCNGGMCSADSATPSASPPGSPTPTATDPASASQTTTSTPLPTPVPQTGFSGKSFVAGFFPGMILGAILTLLFLWVIKRRRESQEKNRYSGDFGHVARTISDPIYDPVYAARTDFIRRGSGSAQNSPNSTTGMVQKESAQAGGVGGMTPRIKSLFSKSPKLGFGNFSSVNSPAMPAPPPAVRVGNGDPYTTPTRTPTRTRSTSNKGKRPLTTRSTSTETIDVLMPAPSFLEPPKAPGMRENRLTQDTTFTKLMERAGYEEDSRNEVRGWKGSPAHAR</sequence>
<feature type="compositionally biased region" description="Basic and acidic residues" evidence="1">
    <location>
        <begin position="380"/>
        <end position="396"/>
    </location>
</feature>
<feature type="signal peptide" evidence="3">
    <location>
        <begin position="1"/>
        <end position="27"/>
    </location>
</feature>
<evidence type="ECO:0000256" key="3">
    <source>
        <dbReference type="SAM" id="SignalP"/>
    </source>
</evidence>
<feature type="region of interest" description="Disordered" evidence="1">
    <location>
        <begin position="246"/>
        <end position="275"/>
    </location>
</feature>
<feature type="region of interest" description="Disordered" evidence="1">
    <location>
        <begin position="300"/>
        <end position="405"/>
    </location>
</feature>
<accession>A0A6A6DER0</accession>
<dbReference type="Proteomes" id="UP000800200">
    <property type="component" value="Unassembled WGS sequence"/>
</dbReference>
<dbReference type="EMBL" id="ML994703">
    <property type="protein sequence ID" value="KAF2176699.1"/>
    <property type="molecule type" value="Genomic_DNA"/>
</dbReference>
<evidence type="ECO:0000313" key="5">
    <source>
        <dbReference type="Proteomes" id="UP000800200"/>
    </source>
</evidence>
<proteinExistence type="predicted"/>
<keyword evidence="5" id="KW-1185">Reference proteome</keyword>
<feature type="region of interest" description="Disordered" evidence="1">
    <location>
        <begin position="141"/>
        <end position="174"/>
    </location>
</feature>
<feature type="compositionally biased region" description="Low complexity" evidence="1">
    <location>
        <begin position="318"/>
        <end position="331"/>
    </location>
</feature>
<feature type="compositionally biased region" description="Low complexity" evidence="1">
    <location>
        <begin position="151"/>
        <end position="168"/>
    </location>
</feature>
<dbReference type="OrthoDB" id="5338512at2759"/>
<keyword evidence="2" id="KW-0812">Transmembrane</keyword>